<evidence type="ECO:0000256" key="1">
    <source>
        <dbReference type="SAM" id="Phobius"/>
    </source>
</evidence>
<dbReference type="InterPro" id="IPR052411">
    <property type="entry name" value="c-mor_Regulatory_Protein"/>
</dbReference>
<dbReference type="Pfam" id="PF08765">
    <property type="entry name" value="Mor"/>
    <property type="match status" value="1"/>
</dbReference>
<organism evidence="3 4">
    <name type="scientific">Vibrio quintilis</name>
    <dbReference type="NCBI Taxonomy" id="1117707"/>
    <lineage>
        <taxon>Bacteria</taxon>
        <taxon>Pseudomonadati</taxon>
        <taxon>Pseudomonadota</taxon>
        <taxon>Gammaproteobacteria</taxon>
        <taxon>Vibrionales</taxon>
        <taxon>Vibrionaceae</taxon>
        <taxon>Vibrio</taxon>
    </lineage>
</organism>
<evidence type="ECO:0000313" key="3">
    <source>
        <dbReference type="EMBL" id="SHO55018.1"/>
    </source>
</evidence>
<keyword evidence="1" id="KW-0472">Membrane</keyword>
<dbReference type="Gene3D" id="1.10.10.60">
    <property type="entry name" value="Homeodomain-like"/>
    <property type="match status" value="1"/>
</dbReference>
<dbReference type="InterPro" id="IPR009057">
    <property type="entry name" value="Homeodomain-like_sf"/>
</dbReference>
<name>A0A1M7YQX8_9VIBR</name>
<evidence type="ECO:0000259" key="2">
    <source>
        <dbReference type="Pfam" id="PF08765"/>
    </source>
</evidence>
<keyword evidence="1" id="KW-1133">Transmembrane helix</keyword>
<dbReference type="PANTHER" id="PTHR37812">
    <property type="entry name" value="MU-LIKE PROPHAGE FLUMU PROTEIN C"/>
    <property type="match status" value="1"/>
</dbReference>
<dbReference type="AlphaFoldDB" id="A0A1M7YQX8"/>
<proteinExistence type="predicted"/>
<dbReference type="Proteomes" id="UP000184600">
    <property type="component" value="Unassembled WGS sequence"/>
</dbReference>
<dbReference type="SUPFAM" id="SSF46689">
    <property type="entry name" value="Homeodomain-like"/>
    <property type="match status" value="1"/>
</dbReference>
<protein>
    <submittedName>
        <fullName evidence="3">Mor transcription activator family protein</fullName>
    </submittedName>
</protein>
<feature type="transmembrane region" description="Helical" evidence="1">
    <location>
        <begin position="52"/>
        <end position="71"/>
    </location>
</feature>
<dbReference type="InterPro" id="IPR014875">
    <property type="entry name" value="Mor_transcription_activator"/>
</dbReference>
<feature type="domain" description="Mor transcription activator" evidence="2">
    <location>
        <begin position="30"/>
        <end position="118"/>
    </location>
</feature>
<reference evidence="4" key="1">
    <citation type="submission" date="2016-12" db="EMBL/GenBank/DDBJ databases">
        <authorList>
            <person name="Rodrigo-Torres L."/>
            <person name="Arahal R.D."/>
            <person name="Lucena T."/>
        </authorList>
    </citation>
    <scope>NUCLEOTIDE SEQUENCE [LARGE SCALE GENOMIC DNA]</scope>
</reference>
<dbReference type="PANTHER" id="PTHR37812:SF1">
    <property type="entry name" value="MU-LIKE PROPHAGE FLUMU PROTEIN C"/>
    <property type="match status" value="1"/>
</dbReference>
<accession>A0A1M7YQX8</accession>
<dbReference type="OrthoDB" id="6387485at2"/>
<dbReference type="RefSeq" id="WP_073579921.1">
    <property type="nucleotide sequence ID" value="NZ_AP024898.1"/>
</dbReference>
<evidence type="ECO:0000313" key="4">
    <source>
        <dbReference type="Proteomes" id="UP000184600"/>
    </source>
</evidence>
<gene>
    <name evidence="3" type="ORF">VQ7734_00737</name>
</gene>
<dbReference type="EMBL" id="FRFG01000010">
    <property type="protein sequence ID" value="SHO55018.1"/>
    <property type="molecule type" value="Genomic_DNA"/>
</dbReference>
<sequence>MNSDLSWRDLLERKELLTVTKQMIQNDNSILGELYPVLSQAAQREGFPEKDLLLLFLIICDYLGGMMIYFPKGRNLRKVIKRYAVCAEFNGKNAKELSRKYGISLPAVYRYLKDGRELKDSVRTETQKYRDHLPFSPESKE</sequence>
<keyword evidence="4" id="KW-1185">Reference proteome</keyword>
<dbReference type="STRING" id="1117707.VQ7734_00737"/>
<keyword evidence="1" id="KW-0812">Transmembrane</keyword>